<dbReference type="GO" id="GO:0016779">
    <property type="term" value="F:nucleotidyltransferase activity"/>
    <property type="evidence" value="ECO:0007669"/>
    <property type="project" value="UniProtKB-KW"/>
</dbReference>
<dbReference type="InterPro" id="IPR054790">
    <property type="entry name" value="MurU"/>
</dbReference>
<dbReference type="InterPro" id="IPR050065">
    <property type="entry name" value="GlmU-like"/>
</dbReference>
<dbReference type="SUPFAM" id="SSF53448">
    <property type="entry name" value="Nucleotide-diphospho-sugar transferases"/>
    <property type="match status" value="1"/>
</dbReference>
<dbReference type="Pfam" id="PF00483">
    <property type="entry name" value="NTP_transferase"/>
    <property type="match status" value="1"/>
</dbReference>
<dbReference type="NCBIfam" id="NF045761">
    <property type="entry name" value="NAMPUrTaseMurU"/>
    <property type="match status" value="1"/>
</dbReference>
<dbReference type="CDD" id="cd06422">
    <property type="entry name" value="NTP_transferase_like_1"/>
    <property type="match status" value="1"/>
</dbReference>
<evidence type="ECO:0000313" key="5">
    <source>
        <dbReference type="Proteomes" id="UP000311008"/>
    </source>
</evidence>
<dbReference type="Gene3D" id="3.90.550.10">
    <property type="entry name" value="Spore Coat Polysaccharide Biosynthesis Protein SpsA, Chain A"/>
    <property type="match status" value="1"/>
</dbReference>
<protein>
    <submittedName>
        <fullName evidence="4">Nucleotidyltransferase family protein</fullName>
    </submittedName>
</protein>
<dbReference type="InterPro" id="IPR029044">
    <property type="entry name" value="Nucleotide-diphossugar_trans"/>
</dbReference>
<gene>
    <name evidence="4" type="ORF">FIU01_08375</name>
</gene>
<dbReference type="KEGG" id="mmec:FIU01_08375"/>
<dbReference type="PANTHER" id="PTHR43584">
    <property type="entry name" value="NUCLEOTIDYL TRANSFERASE"/>
    <property type="match status" value="1"/>
</dbReference>
<dbReference type="OrthoDB" id="9788272at2"/>
<proteinExistence type="predicted"/>
<keyword evidence="5" id="KW-1185">Reference proteome</keyword>
<dbReference type="PANTHER" id="PTHR43584:SF8">
    <property type="entry name" value="N-ACETYLMURAMATE ALPHA-1-PHOSPHATE URIDYLYLTRANSFERASE"/>
    <property type="match status" value="1"/>
</dbReference>
<evidence type="ECO:0000256" key="2">
    <source>
        <dbReference type="ARBA" id="ARBA00022695"/>
    </source>
</evidence>
<dbReference type="AlphaFoldDB" id="A0A5B8CTD3"/>
<evidence type="ECO:0000313" key="4">
    <source>
        <dbReference type="EMBL" id="QDC44543.1"/>
    </source>
</evidence>
<accession>A0A5B8CTD3</accession>
<dbReference type="RefSeq" id="WP_140003873.1">
    <property type="nucleotide sequence ID" value="NZ_CP040946.1"/>
</dbReference>
<evidence type="ECO:0000259" key="3">
    <source>
        <dbReference type="Pfam" id="PF00483"/>
    </source>
</evidence>
<dbReference type="InterPro" id="IPR005835">
    <property type="entry name" value="NTP_transferase_dom"/>
</dbReference>
<keyword evidence="2" id="KW-0548">Nucleotidyltransferase</keyword>
<reference evidence="5" key="1">
    <citation type="journal article" date="2019" name="ISME J.">
        <title>Evolution in action: habitat transition from sediment to the pelagial leads to genome streamlining in Methylophilaceae.</title>
        <authorList>
            <person name="Salcher M."/>
            <person name="Schaefle D."/>
            <person name="Kaspar M."/>
            <person name="Neuenschwander S.M."/>
            <person name="Ghai R."/>
        </authorList>
    </citation>
    <scope>NUCLEOTIDE SEQUENCE [LARGE SCALE GENOMIC DNA]</scope>
    <source>
        <strain evidence="5">MMS-M-51</strain>
    </source>
</reference>
<name>A0A5B8CTD3_9PROT</name>
<sequence length="225" mass="24486">MRAMILAAGRGERMRPLTDHTPKPLLMVGGKPLIVWHIERLALSGFRELVINHAHLGQQIEAALGDGAQWQLQIRYSAEGTALETAGGIANALPLLGDQPFLVINGDVFTDIDYAKLSLPEGKLAHLVMVDNPPQHAAGDFGLANGMVVETAAQTLTFSGVGIYHPQLFDSVIKGQPAKLAPLLRQAMQQQQVSGQHHAGIWHDIGTPERLQQLDRWLRTQQGAK</sequence>
<feature type="domain" description="Nucleotidyl transferase" evidence="3">
    <location>
        <begin position="3"/>
        <end position="213"/>
    </location>
</feature>
<dbReference type="EMBL" id="CP040946">
    <property type="protein sequence ID" value="QDC44543.1"/>
    <property type="molecule type" value="Genomic_DNA"/>
</dbReference>
<organism evidence="4 5">
    <name type="scientific">Methylophilus medardicus</name>
    <dbReference type="NCBI Taxonomy" id="2588534"/>
    <lineage>
        <taxon>Bacteria</taxon>
        <taxon>Pseudomonadati</taxon>
        <taxon>Pseudomonadota</taxon>
        <taxon>Betaproteobacteria</taxon>
        <taxon>Nitrosomonadales</taxon>
        <taxon>Methylophilaceae</taxon>
        <taxon>Methylophilus</taxon>
    </lineage>
</organism>
<evidence type="ECO:0000256" key="1">
    <source>
        <dbReference type="ARBA" id="ARBA00022679"/>
    </source>
</evidence>
<dbReference type="Proteomes" id="UP000311008">
    <property type="component" value="Chromosome"/>
</dbReference>
<keyword evidence="1 4" id="KW-0808">Transferase</keyword>